<protein>
    <submittedName>
        <fullName evidence="3">Uncharacterized protein</fullName>
    </submittedName>
</protein>
<organism evidence="3">
    <name type="scientific">Alexandrium catenella</name>
    <name type="common">Red tide dinoflagellate</name>
    <name type="synonym">Gonyaulax catenella</name>
    <dbReference type="NCBI Taxonomy" id="2925"/>
    <lineage>
        <taxon>Eukaryota</taxon>
        <taxon>Sar</taxon>
        <taxon>Alveolata</taxon>
        <taxon>Dinophyceae</taxon>
        <taxon>Gonyaulacales</taxon>
        <taxon>Pyrocystaceae</taxon>
        <taxon>Alexandrium</taxon>
    </lineage>
</organism>
<feature type="compositionally biased region" description="Polar residues" evidence="2">
    <location>
        <begin position="372"/>
        <end position="382"/>
    </location>
</feature>
<dbReference type="EMBL" id="HBGE01086122">
    <property type="protein sequence ID" value="CAD9174543.1"/>
    <property type="molecule type" value="Transcribed_RNA"/>
</dbReference>
<evidence type="ECO:0000313" key="3">
    <source>
        <dbReference type="EMBL" id="CAD9174543.1"/>
    </source>
</evidence>
<evidence type="ECO:0000256" key="2">
    <source>
        <dbReference type="SAM" id="MobiDB-lite"/>
    </source>
</evidence>
<dbReference type="AlphaFoldDB" id="A0A7S1WLC0"/>
<sequence>MISDLLSQVRAEVASDLASDTQVYNNMEQWCATTIPQMQASLAQSLDRDRELVTTIETSTQSVAQLQAQTSSLEAELAKETTSLQQHAKMREREAREFHESEKELLLSTQKLSQAIGILQSHYDRSKQPELNATAERERLEAARQGIYAGTGLENGTGTPSQDGAALIRVAADVQQALRSLPAGEMRVAAASAEASEALQGFFANPQELLLRSVYGSRASLTEVASTLAGAGTDSRQVFGVLQQLLQTFQEDLQALRLKEQQDSSTAKSLAETKTAQIMALEASLASKKAQLAQHSATNADAKTDLAYLRQSREADTQRLLDVQQSCLETKQEFQVRNATRHSELQSLDEAIAILATDSSGSGSGSSKPRGQRSSAQGEPAG</sequence>
<feature type="region of interest" description="Disordered" evidence="2">
    <location>
        <begin position="356"/>
        <end position="382"/>
    </location>
</feature>
<reference evidence="3" key="1">
    <citation type="submission" date="2021-01" db="EMBL/GenBank/DDBJ databases">
        <authorList>
            <person name="Corre E."/>
            <person name="Pelletier E."/>
            <person name="Niang G."/>
            <person name="Scheremetjew M."/>
            <person name="Finn R."/>
            <person name="Kale V."/>
            <person name="Holt S."/>
            <person name="Cochrane G."/>
            <person name="Meng A."/>
            <person name="Brown T."/>
            <person name="Cohen L."/>
        </authorList>
    </citation>
    <scope>NUCLEOTIDE SEQUENCE</scope>
    <source>
        <strain evidence="3">OF101</strain>
    </source>
</reference>
<proteinExistence type="predicted"/>
<name>A0A7S1WLC0_ALECA</name>
<gene>
    <name evidence="3" type="ORF">ACAT0790_LOCUS51312</name>
</gene>
<evidence type="ECO:0000256" key="1">
    <source>
        <dbReference type="SAM" id="Coils"/>
    </source>
</evidence>
<accession>A0A7S1WLC0</accession>
<feature type="coiled-coil region" evidence="1">
    <location>
        <begin position="56"/>
        <end position="83"/>
    </location>
</feature>
<keyword evidence="1" id="KW-0175">Coiled coil</keyword>